<name>A0A5N5HC83_9ROSA</name>
<reference evidence="2 3" key="1">
    <citation type="submission" date="2019-09" db="EMBL/GenBank/DDBJ databases">
        <authorList>
            <person name="Ou C."/>
        </authorList>
    </citation>
    <scope>NUCLEOTIDE SEQUENCE [LARGE SCALE GENOMIC DNA]</scope>
    <source>
        <strain evidence="2">S2</strain>
        <tissue evidence="2">Leaf</tissue>
    </source>
</reference>
<dbReference type="PANTHER" id="PTHR31907">
    <property type="entry name" value="MLP-LIKE PROTEIN 423"/>
    <property type="match status" value="1"/>
</dbReference>
<dbReference type="SMART" id="SM01037">
    <property type="entry name" value="Bet_v_1"/>
    <property type="match status" value="1"/>
</dbReference>
<evidence type="ECO:0000313" key="2">
    <source>
        <dbReference type="EMBL" id="KAB2624193.1"/>
    </source>
</evidence>
<dbReference type="InterPro" id="IPR000916">
    <property type="entry name" value="Bet_v_I/MLP"/>
</dbReference>
<accession>A0A5N5HC83</accession>
<dbReference type="AlphaFoldDB" id="A0A5N5HC83"/>
<dbReference type="CDD" id="cd07816">
    <property type="entry name" value="Bet_v1-like"/>
    <property type="match status" value="1"/>
</dbReference>
<keyword evidence="3" id="KW-1185">Reference proteome</keyword>
<reference evidence="3" key="2">
    <citation type="submission" date="2019-10" db="EMBL/GenBank/DDBJ databases">
        <title>A de novo genome assembly of a pear dwarfing rootstock.</title>
        <authorList>
            <person name="Wang F."/>
            <person name="Wang J."/>
            <person name="Li S."/>
            <person name="Zhang Y."/>
            <person name="Fang M."/>
            <person name="Ma L."/>
            <person name="Zhao Y."/>
            <person name="Jiang S."/>
        </authorList>
    </citation>
    <scope>NUCLEOTIDE SEQUENCE [LARGE SCALE GENOMIC DNA]</scope>
</reference>
<feature type="domain" description="Bet v I/Major latex protein" evidence="1">
    <location>
        <begin position="2"/>
        <end position="151"/>
    </location>
</feature>
<dbReference type="Proteomes" id="UP000327157">
    <property type="component" value="Chromosome 16"/>
</dbReference>
<dbReference type="Gene3D" id="3.30.530.20">
    <property type="match status" value="1"/>
</dbReference>
<dbReference type="InterPro" id="IPR051761">
    <property type="entry name" value="MLP-like_ligand-binding"/>
</dbReference>
<dbReference type="OrthoDB" id="1858121at2759"/>
<organism evidence="2 3">
    <name type="scientific">Pyrus ussuriensis x Pyrus communis</name>
    <dbReference type="NCBI Taxonomy" id="2448454"/>
    <lineage>
        <taxon>Eukaryota</taxon>
        <taxon>Viridiplantae</taxon>
        <taxon>Streptophyta</taxon>
        <taxon>Embryophyta</taxon>
        <taxon>Tracheophyta</taxon>
        <taxon>Spermatophyta</taxon>
        <taxon>Magnoliopsida</taxon>
        <taxon>eudicotyledons</taxon>
        <taxon>Gunneridae</taxon>
        <taxon>Pentapetalae</taxon>
        <taxon>rosids</taxon>
        <taxon>fabids</taxon>
        <taxon>Rosales</taxon>
        <taxon>Rosaceae</taxon>
        <taxon>Amygdaloideae</taxon>
        <taxon>Maleae</taxon>
        <taxon>Pyrus</taxon>
    </lineage>
</organism>
<dbReference type="Pfam" id="PF00407">
    <property type="entry name" value="Bet_v_1"/>
    <property type="match status" value="1"/>
</dbReference>
<dbReference type="EMBL" id="SMOL01000160">
    <property type="protein sequence ID" value="KAB2624193.1"/>
    <property type="molecule type" value="Genomic_DNA"/>
</dbReference>
<gene>
    <name evidence="2" type="ORF">D8674_015853</name>
</gene>
<proteinExistence type="predicted"/>
<reference evidence="2 3" key="3">
    <citation type="submission" date="2019-11" db="EMBL/GenBank/DDBJ databases">
        <title>A de novo genome assembly of a pear dwarfing rootstock.</title>
        <authorList>
            <person name="Wang F."/>
            <person name="Wang J."/>
            <person name="Li S."/>
            <person name="Zhang Y."/>
            <person name="Fang M."/>
            <person name="Ma L."/>
            <person name="Zhao Y."/>
            <person name="Jiang S."/>
        </authorList>
    </citation>
    <scope>NUCLEOTIDE SEQUENCE [LARGE SCALE GENOMIC DNA]</scope>
    <source>
        <strain evidence="2">S2</strain>
        <tissue evidence="2">Leaf</tissue>
    </source>
</reference>
<comment type="caution">
    <text evidence="2">The sequence shown here is derived from an EMBL/GenBank/DDBJ whole genome shotgun (WGS) entry which is preliminary data.</text>
</comment>
<dbReference type="InterPro" id="IPR023393">
    <property type="entry name" value="START-like_dom_sf"/>
</dbReference>
<sequence>MSNSSKVETSVEIKSEANRFHEFFARTPYEICNISPDKVPSHKLLEGEWGKVGCVFLWDYIEDGKPTFSKELTEAIDDVNHSVTFTVLEGNPLDRYKSFKITLQVTPKLGVHDEGSVVNLVLQYEKLHDAFRIHNFSSSWLLFLLRRLIISSPKNKRVYFRPIIIAVSPVWRAQV</sequence>
<dbReference type="SUPFAM" id="SSF55961">
    <property type="entry name" value="Bet v1-like"/>
    <property type="match status" value="1"/>
</dbReference>
<dbReference type="GO" id="GO:0006952">
    <property type="term" value="P:defense response"/>
    <property type="evidence" value="ECO:0007669"/>
    <property type="project" value="InterPro"/>
</dbReference>
<evidence type="ECO:0000313" key="3">
    <source>
        <dbReference type="Proteomes" id="UP000327157"/>
    </source>
</evidence>
<protein>
    <submittedName>
        <fullName evidence="2">MLP-like protein 43</fullName>
    </submittedName>
</protein>
<evidence type="ECO:0000259" key="1">
    <source>
        <dbReference type="SMART" id="SM01037"/>
    </source>
</evidence>